<evidence type="ECO:0000259" key="12">
    <source>
        <dbReference type="SMART" id="SM00663"/>
    </source>
</evidence>
<dbReference type="SMART" id="SM00663">
    <property type="entry name" value="RPOLA_N"/>
    <property type="match status" value="1"/>
</dbReference>
<evidence type="ECO:0000256" key="8">
    <source>
        <dbReference type="ARBA" id="ARBA00022833"/>
    </source>
</evidence>
<evidence type="ECO:0000256" key="3">
    <source>
        <dbReference type="ARBA" id="ARBA00012418"/>
    </source>
</evidence>
<dbReference type="SUPFAM" id="SSF64484">
    <property type="entry name" value="beta and beta-prime subunits of DNA dependent RNA-polymerase"/>
    <property type="match status" value="1"/>
</dbReference>
<dbReference type="CDD" id="cd01435">
    <property type="entry name" value="RNAP_I_RPA1_N"/>
    <property type="match status" value="1"/>
</dbReference>
<dbReference type="GO" id="GO:0005736">
    <property type="term" value="C:RNA polymerase I complex"/>
    <property type="evidence" value="ECO:0007669"/>
    <property type="project" value="UniProtKB-ARBA"/>
</dbReference>
<evidence type="ECO:0000256" key="10">
    <source>
        <dbReference type="ARBA" id="ARBA00023163"/>
    </source>
</evidence>
<keyword evidence="14" id="KW-1185">Reference proteome</keyword>
<evidence type="ECO:0000256" key="2">
    <source>
        <dbReference type="ARBA" id="ARBA00006460"/>
    </source>
</evidence>
<dbReference type="Proteomes" id="UP001626550">
    <property type="component" value="Unassembled WGS sequence"/>
</dbReference>
<evidence type="ECO:0000256" key="6">
    <source>
        <dbReference type="ARBA" id="ARBA00022695"/>
    </source>
</evidence>
<comment type="subcellular location">
    <subcellularLocation>
        <location evidence="1">Nucleus</location>
    </subcellularLocation>
</comment>
<dbReference type="AlphaFoldDB" id="A0ABD2Q6T3"/>
<dbReference type="InterPro" id="IPR006592">
    <property type="entry name" value="RNA_pol_N"/>
</dbReference>
<dbReference type="Gene3D" id="2.40.40.20">
    <property type="match status" value="1"/>
</dbReference>
<dbReference type="Pfam" id="PF04983">
    <property type="entry name" value="RNA_pol_Rpb1_3"/>
    <property type="match status" value="1"/>
</dbReference>
<protein>
    <recommendedName>
        <fullName evidence="3">DNA-directed RNA polymerase</fullName>
        <ecNumber evidence="3">2.7.7.6</ecNumber>
    </recommendedName>
</protein>
<dbReference type="GO" id="GO:0003899">
    <property type="term" value="F:DNA-directed RNA polymerase activity"/>
    <property type="evidence" value="ECO:0007669"/>
    <property type="project" value="UniProtKB-EC"/>
</dbReference>
<dbReference type="GO" id="GO:0046872">
    <property type="term" value="F:metal ion binding"/>
    <property type="evidence" value="ECO:0007669"/>
    <property type="project" value="UniProtKB-KW"/>
</dbReference>
<evidence type="ECO:0000256" key="9">
    <source>
        <dbReference type="ARBA" id="ARBA00022842"/>
    </source>
</evidence>
<organism evidence="13 14">
    <name type="scientific">Cichlidogyrus casuarinus</name>
    <dbReference type="NCBI Taxonomy" id="1844966"/>
    <lineage>
        <taxon>Eukaryota</taxon>
        <taxon>Metazoa</taxon>
        <taxon>Spiralia</taxon>
        <taxon>Lophotrochozoa</taxon>
        <taxon>Platyhelminthes</taxon>
        <taxon>Monogenea</taxon>
        <taxon>Monopisthocotylea</taxon>
        <taxon>Dactylogyridea</taxon>
        <taxon>Ancyrocephalidae</taxon>
        <taxon>Cichlidogyrus</taxon>
    </lineage>
</organism>
<dbReference type="PANTHER" id="PTHR19376:SF11">
    <property type="entry name" value="DNA-DIRECTED RNA POLYMERASE I SUBUNIT RPA1"/>
    <property type="match status" value="1"/>
</dbReference>
<keyword evidence="9" id="KW-0460">Magnesium</keyword>
<dbReference type="InterPro" id="IPR015699">
    <property type="entry name" value="DNA-dir_RNA_pol1_lsu_N"/>
</dbReference>
<name>A0ABD2Q6T3_9PLAT</name>
<dbReference type="PANTHER" id="PTHR19376">
    <property type="entry name" value="DNA-DIRECTED RNA POLYMERASE"/>
    <property type="match status" value="1"/>
</dbReference>
<comment type="similarity">
    <text evidence="2">Belongs to the RNA polymerase beta' chain family.</text>
</comment>
<keyword evidence="10" id="KW-0804">Transcription</keyword>
<dbReference type="InterPro" id="IPR045867">
    <property type="entry name" value="DNA-dir_RpoC_beta_prime"/>
</dbReference>
<dbReference type="Gene3D" id="1.10.274.100">
    <property type="entry name" value="RNA polymerase Rpb1, domain 3"/>
    <property type="match status" value="1"/>
</dbReference>
<evidence type="ECO:0000313" key="14">
    <source>
        <dbReference type="Proteomes" id="UP001626550"/>
    </source>
</evidence>
<evidence type="ECO:0000256" key="7">
    <source>
        <dbReference type="ARBA" id="ARBA00022723"/>
    </source>
</evidence>
<dbReference type="Gene3D" id="3.30.1490.180">
    <property type="entry name" value="RNA polymerase ii"/>
    <property type="match status" value="1"/>
</dbReference>
<keyword evidence="11" id="KW-0539">Nucleus</keyword>
<gene>
    <name evidence="13" type="primary">POLR1A_1</name>
    <name evidence="13" type="ORF">Ciccas_006093</name>
</gene>
<dbReference type="EMBL" id="JBJKFK010000786">
    <property type="protein sequence ID" value="KAL3315275.1"/>
    <property type="molecule type" value="Genomic_DNA"/>
</dbReference>
<keyword evidence="6" id="KW-0548">Nucleotidyltransferase</keyword>
<keyword evidence="8" id="KW-0862">Zinc</keyword>
<accession>A0ABD2Q6T3</accession>
<dbReference type="InterPro" id="IPR000722">
    <property type="entry name" value="RNA_pol_asu"/>
</dbReference>
<comment type="caution">
    <text evidence="13">The sequence shown here is derived from an EMBL/GenBank/DDBJ whole genome shotgun (WGS) entry which is preliminary data.</text>
</comment>
<keyword evidence="5" id="KW-0808">Transferase</keyword>
<evidence type="ECO:0000256" key="11">
    <source>
        <dbReference type="ARBA" id="ARBA00023242"/>
    </source>
</evidence>
<evidence type="ECO:0000256" key="1">
    <source>
        <dbReference type="ARBA" id="ARBA00004123"/>
    </source>
</evidence>
<reference evidence="13 14" key="1">
    <citation type="submission" date="2024-11" db="EMBL/GenBank/DDBJ databases">
        <title>Adaptive evolution of stress response genes in parasites aligns with host niche diversity.</title>
        <authorList>
            <person name="Hahn C."/>
            <person name="Resl P."/>
        </authorList>
    </citation>
    <scope>NUCLEOTIDE SEQUENCE [LARGE SCALE GENOMIC DNA]</scope>
    <source>
        <strain evidence="13">EGGRZ-B1_66</strain>
        <tissue evidence="13">Body</tissue>
    </source>
</reference>
<keyword evidence="4 13" id="KW-0240">DNA-directed RNA polymerase</keyword>
<dbReference type="EC" id="2.7.7.6" evidence="3"/>
<proteinExistence type="inferred from homology"/>
<dbReference type="InterPro" id="IPR007066">
    <property type="entry name" value="RNA_pol_Rpb1_3"/>
</dbReference>
<sequence length="702" mass="79205">MPLLSTKDASELRKLAISSLASRARKPCDRCSAPAWIVHHISRQQITMRPAIREKSRKKQITEPDEIELWSAKEREEEDAEEDEDKEIVIRGDEYKKISEAVKNDLQALRSSANKTKEMVVIPEFVRSLLRLLWVHEKASLKVLYPILSSFETKLQYATDIFFMDNILVSPLLTRWPRMIAGSAFEHPETASIGRIVKAVSSAVLQIAVNGLYSKTLGIPHPSLSSLVKNQAPLPGLKERLERKEGLFRMHMMGKRVNFAARSVISPDPNLNADEVGVPLYFAKRLTFPEPVNTRNIKQMKKCILRGPDEYPGAMYVKLPSGVLIYLDASNLQKRESVAKRLHPPALGEKPFFVYRHLLDGDMVIMNRQPTLHRPSMQGHRVRIIHAPWAKTLRMHYSNCKAYNADFDGDEMNAHLVQMSVPYNYLVPKDGTPLAGLIQDHVIAAVKLTMRGRFLTRDEYLDLVYHAVSNIKLPWLESSDLTYTFLPPTILKPCRLWSGKQVISTILMNILPPHLARINLEIKGKKTKAELWAGVGPGEATPLSDVDLVFANGHMCSGMLDKAHIGGASGGLVHHVYEAYGPQAASDLLSSISRMANQFLKRISFTLGLQDIMLTPQADQQRCTNFDKMRDLGLCAFADAFDLTPDQLEATNVQSLYRKAQFALRTDEMFSKKMIALDGAVKNRLKRAQDTVCEYVKFACFY</sequence>
<dbReference type="InterPro" id="IPR042102">
    <property type="entry name" value="RNA_pol_Rpb1_3_sf"/>
</dbReference>
<feature type="domain" description="RNA polymerase N-terminal" evidence="12">
    <location>
        <begin position="160"/>
        <end position="449"/>
    </location>
</feature>
<evidence type="ECO:0000256" key="4">
    <source>
        <dbReference type="ARBA" id="ARBA00022478"/>
    </source>
</evidence>
<dbReference type="Pfam" id="PF00623">
    <property type="entry name" value="RNA_pol_Rpb1_2"/>
    <property type="match status" value="1"/>
</dbReference>
<evidence type="ECO:0000256" key="5">
    <source>
        <dbReference type="ARBA" id="ARBA00022679"/>
    </source>
</evidence>
<keyword evidence="7" id="KW-0479">Metal-binding</keyword>
<evidence type="ECO:0000313" key="13">
    <source>
        <dbReference type="EMBL" id="KAL3315275.1"/>
    </source>
</evidence>